<name>A0A1E4SSD0_9ASCO</name>
<reference evidence="2" key="1">
    <citation type="submission" date="2016-05" db="EMBL/GenBank/DDBJ databases">
        <title>Comparative genomics of biotechnologically important yeasts.</title>
        <authorList>
            <consortium name="DOE Joint Genome Institute"/>
            <person name="Riley R."/>
            <person name="Haridas S."/>
            <person name="Wolfe K.H."/>
            <person name="Lopes M.R."/>
            <person name="Hittinger C.T."/>
            <person name="Goker M."/>
            <person name="Salamov A."/>
            <person name="Wisecaver J."/>
            <person name="Long T.M."/>
            <person name="Aerts A.L."/>
            <person name="Barry K."/>
            <person name="Choi C."/>
            <person name="Clum A."/>
            <person name="Coughlan A.Y."/>
            <person name="Deshpande S."/>
            <person name="Douglass A.P."/>
            <person name="Hanson S.J."/>
            <person name="Klenk H.-P."/>
            <person name="Labutti K."/>
            <person name="Lapidus A."/>
            <person name="Lindquist E."/>
            <person name="Lipzen A."/>
            <person name="Meier-Kolthoff J.P."/>
            <person name="Ohm R.A."/>
            <person name="Otillar R.P."/>
            <person name="Pangilinan J."/>
            <person name="Peng Y."/>
            <person name="Rokas A."/>
            <person name="Rosa C.A."/>
            <person name="Scheuner C."/>
            <person name="Sibirny A.A."/>
            <person name="Slot J.C."/>
            <person name="Stielow J.B."/>
            <person name="Sun H."/>
            <person name="Kurtzman C.P."/>
            <person name="Blackwell M."/>
            <person name="Grigoriev I.V."/>
            <person name="Jeffries T.W."/>
        </authorList>
    </citation>
    <scope>NUCLEOTIDE SEQUENCE [LARGE SCALE GENOMIC DNA]</scope>
    <source>
        <strain evidence="2">NRRL Y-17324</strain>
    </source>
</reference>
<sequence>MTLGLADGACATPVFQSEGCLCCPLRVSICTGGKLRFAMTHACIGFLDPVVIHLLLLDPISSPIVQETCQSSSPVSRYSLNCRHGKVWNSLTELSSFQDTTSGELIFQKWMKSLVGAARTPRWQPTLFMEITHYVECWNYESPIVQEPPINGCEIRH</sequence>
<dbReference type="GeneID" id="30980442"/>
<dbReference type="AlphaFoldDB" id="A0A1E4SSD0"/>
<dbReference type="RefSeq" id="XP_020067536.1">
    <property type="nucleotide sequence ID" value="XM_020206305.1"/>
</dbReference>
<proteinExistence type="predicted"/>
<accession>A0A1E4SSD0</accession>
<dbReference type="EMBL" id="KV453909">
    <property type="protein sequence ID" value="ODV82414.1"/>
    <property type="molecule type" value="Genomic_DNA"/>
</dbReference>
<evidence type="ECO:0000313" key="2">
    <source>
        <dbReference type="Proteomes" id="UP000094285"/>
    </source>
</evidence>
<gene>
    <name evidence="1" type="ORF">CANTADRAFT_143557</name>
</gene>
<organism evidence="1 2">
    <name type="scientific">Suhomyces tanzawaensis NRRL Y-17324</name>
    <dbReference type="NCBI Taxonomy" id="984487"/>
    <lineage>
        <taxon>Eukaryota</taxon>
        <taxon>Fungi</taxon>
        <taxon>Dikarya</taxon>
        <taxon>Ascomycota</taxon>
        <taxon>Saccharomycotina</taxon>
        <taxon>Pichiomycetes</taxon>
        <taxon>Debaryomycetaceae</taxon>
        <taxon>Suhomyces</taxon>
    </lineage>
</organism>
<evidence type="ECO:0000313" key="1">
    <source>
        <dbReference type="EMBL" id="ODV82414.1"/>
    </source>
</evidence>
<protein>
    <submittedName>
        <fullName evidence="1">Uncharacterized protein</fullName>
    </submittedName>
</protein>
<keyword evidence="2" id="KW-1185">Reference proteome</keyword>
<dbReference type="Proteomes" id="UP000094285">
    <property type="component" value="Unassembled WGS sequence"/>
</dbReference>